<proteinExistence type="predicted"/>
<feature type="region of interest" description="Disordered" evidence="1">
    <location>
        <begin position="156"/>
        <end position="179"/>
    </location>
</feature>
<sequence length="248" mass="27271">MVGLKFTGNVVVLRHGSSCGSYLQVIVGLKFTGNVVVLRHRSSCGSYLQVMVELKFTGYVVVLRHRSSCGSYLQVIVELKFTGYVVVLRHRSSCGSYLQCENRIALTESKGVNSHHSGQTILRWSGKNRVILNTSVGDPPEDLLYSPVLSDCPFPGRTTDRTSASSRDSNKSNANVGGAISCETIPQGRKPEVVAPNRMMKERLLPAPAPRFRTPSGLVLAKERRRIRELLAESPYRLGRGKADSHTT</sequence>
<reference evidence="2" key="1">
    <citation type="journal article" date="2023" name="G3 (Bethesda)">
        <title>A reference genome for the long-term kleptoplast-retaining sea slug Elysia crispata morphotype clarki.</title>
        <authorList>
            <person name="Eastman K.E."/>
            <person name="Pendleton A.L."/>
            <person name="Shaikh M.A."/>
            <person name="Suttiyut T."/>
            <person name="Ogas R."/>
            <person name="Tomko P."/>
            <person name="Gavelis G."/>
            <person name="Widhalm J.R."/>
            <person name="Wisecaver J.H."/>
        </authorList>
    </citation>
    <scope>NUCLEOTIDE SEQUENCE</scope>
    <source>
        <strain evidence="2">ECLA1</strain>
    </source>
</reference>
<dbReference type="AlphaFoldDB" id="A0AAE1CY88"/>
<accession>A0AAE1CY88</accession>
<comment type="caution">
    <text evidence="2">The sequence shown here is derived from an EMBL/GenBank/DDBJ whole genome shotgun (WGS) entry which is preliminary data.</text>
</comment>
<dbReference type="EMBL" id="JAWDGP010006253">
    <property type="protein sequence ID" value="KAK3744663.1"/>
    <property type="molecule type" value="Genomic_DNA"/>
</dbReference>
<protein>
    <submittedName>
        <fullName evidence="2">Uncharacterized protein</fullName>
    </submittedName>
</protein>
<evidence type="ECO:0000256" key="1">
    <source>
        <dbReference type="SAM" id="MobiDB-lite"/>
    </source>
</evidence>
<dbReference type="Proteomes" id="UP001283361">
    <property type="component" value="Unassembled WGS sequence"/>
</dbReference>
<evidence type="ECO:0000313" key="3">
    <source>
        <dbReference type="Proteomes" id="UP001283361"/>
    </source>
</evidence>
<keyword evidence="3" id="KW-1185">Reference proteome</keyword>
<evidence type="ECO:0000313" key="2">
    <source>
        <dbReference type="EMBL" id="KAK3744663.1"/>
    </source>
</evidence>
<organism evidence="2 3">
    <name type="scientific">Elysia crispata</name>
    <name type="common">lettuce slug</name>
    <dbReference type="NCBI Taxonomy" id="231223"/>
    <lineage>
        <taxon>Eukaryota</taxon>
        <taxon>Metazoa</taxon>
        <taxon>Spiralia</taxon>
        <taxon>Lophotrochozoa</taxon>
        <taxon>Mollusca</taxon>
        <taxon>Gastropoda</taxon>
        <taxon>Heterobranchia</taxon>
        <taxon>Euthyneura</taxon>
        <taxon>Panpulmonata</taxon>
        <taxon>Sacoglossa</taxon>
        <taxon>Placobranchoidea</taxon>
        <taxon>Plakobranchidae</taxon>
        <taxon>Elysia</taxon>
    </lineage>
</organism>
<gene>
    <name evidence="2" type="ORF">RRG08_062313</name>
</gene>
<name>A0AAE1CY88_9GAST</name>